<comment type="caution">
    <text evidence="2">The sequence shown here is derived from an EMBL/GenBank/DDBJ whole genome shotgun (WGS) entry which is preliminary data.</text>
</comment>
<proteinExistence type="predicted"/>
<name>A0A2U2DTU5_9HYPH</name>
<reference evidence="2 3" key="1">
    <citation type="submission" date="2018-05" db="EMBL/GenBank/DDBJ databases">
        <title>The draft genome of strain NS-104.</title>
        <authorList>
            <person name="Hang P."/>
            <person name="Jiang J."/>
        </authorList>
    </citation>
    <scope>NUCLEOTIDE SEQUENCE [LARGE SCALE GENOMIC DNA]</scope>
    <source>
        <strain evidence="2 3">NS-104</strain>
    </source>
</reference>
<keyword evidence="3" id="KW-1185">Reference proteome</keyword>
<dbReference type="RefSeq" id="WP_109458110.1">
    <property type="nucleotide sequence ID" value="NZ_QFBC01000003.1"/>
</dbReference>
<evidence type="ECO:0000313" key="2">
    <source>
        <dbReference type="EMBL" id="PWE56735.1"/>
    </source>
</evidence>
<protein>
    <submittedName>
        <fullName evidence="2">Uncharacterized protein</fullName>
    </submittedName>
</protein>
<dbReference type="AlphaFoldDB" id="A0A2U2DTU5"/>
<dbReference type="EMBL" id="QFBC01000003">
    <property type="protein sequence ID" value="PWE56735.1"/>
    <property type="molecule type" value="Genomic_DNA"/>
</dbReference>
<dbReference type="Proteomes" id="UP000245252">
    <property type="component" value="Unassembled WGS sequence"/>
</dbReference>
<organism evidence="2 3">
    <name type="scientific">Metarhizobium album</name>
    <dbReference type="NCBI Taxonomy" id="2182425"/>
    <lineage>
        <taxon>Bacteria</taxon>
        <taxon>Pseudomonadati</taxon>
        <taxon>Pseudomonadota</taxon>
        <taxon>Alphaproteobacteria</taxon>
        <taxon>Hyphomicrobiales</taxon>
        <taxon>Rhizobiaceae</taxon>
        <taxon>Metarhizobium</taxon>
    </lineage>
</organism>
<sequence length="110" mass="12849">MSDIVQELRERAESYRLGGPSSEHTARILEKASNEIERLRETNRKLHRRAQIGEAVVQCATDYLAGWISVSKRYDRRWFALLLTRHIHTRVRKLTERYDAIAKAEGRDNG</sequence>
<accession>A0A2U2DTU5</accession>
<evidence type="ECO:0000256" key="1">
    <source>
        <dbReference type="SAM" id="Coils"/>
    </source>
</evidence>
<gene>
    <name evidence="2" type="ORF">DEM27_10250</name>
</gene>
<feature type="coiled-coil region" evidence="1">
    <location>
        <begin position="22"/>
        <end position="49"/>
    </location>
</feature>
<evidence type="ECO:0000313" key="3">
    <source>
        <dbReference type="Proteomes" id="UP000245252"/>
    </source>
</evidence>
<keyword evidence="1" id="KW-0175">Coiled coil</keyword>